<dbReference type="Proteomes" id="UP000564885">
    <property type="component" value="Unassembled WGS sequence"/>
</dbReference>
<organism evidence="11 12">
    <name type="scientific">Enterovirga aerilata</name>
    <dbReference type="NCBI Taxonomy" id="2730920"/>
    <lineage>
        <taxon>Bacteria</taxon>
        <taxon>Pseudomonadati</taxon>
        <taxon>Pseudomonadota</taxon>
        <taxon>Alphaproteobacteria</taxon>
        <taxon>Hyphomicrobiales</taxon>
        <taxon>Methylobacteriaceae</taxon>
        <taxon>Enterovirga</taxon>
    </lineage>
</organism>
<proteinExistence type="inferred from homology"/>
<sequence length="241" mass="26302">MDLAFMAETWLALLAGLPLTLRLAGWSVLCGGVLALVLALMSLSRHPALVWPARAFVFVFRGTPLLVQVFLIYYGLGQFRPTLQAWGVWWFFREAYWCALTALSLNTAAYAAEIIRGAILSVPYGQIEAGRACGMGRLTLARRIVGPIALRQALPAYSNEIVSMVKATSLASIITLAEVTFIAQKLIAQTFRAVEIFICAGSIYLLINIAVTRAILGLEYWLSPHLRAAPREPPASEAAHA</sequence>
<evidence type="ECO:0000256" key="7">
    <source>
        <dbReference type="ARBA" id="ARBA00022989"/>
    </source>
</evidence>
<keyword evidence="7 9" id="KW-1133">Transmembrane helix</keyword>
<dbReference type="AlphaFoldDB" id="A0A849IEE5"/>
<feature type="domain" description="ABC transmembrane type-1" evidence="10">
    <location>
        <begin position="17"/>
        <end position="215"/>
    </location>
</feature>
<comment type="caution">
    <text evidence="11">The sequence shown here is derived from an EMBL/GenBank/DDBJ whole genome shotgun (WGS) entry which is preliminary data.</text>
</comment>
<dbReference type="PANTHER" id="PTHR30614:SF10">
    <property type="entry name" value="ARGININE ABC TRANSPORTER PERMEASE PROTEIN ARTM"/>
    <property type="match status" value="1"/>
</dbReference>
<evidence type="ECO:0000256" key="9">
    <source>
        <dbReference type="RuleBase" id="RU363032"/>
    </source>
</evidence>
<keyword evidence="6 9" id="KW-0812">Transmembrane</keyword>
<dbReference type="SUPFAM" id="SSF161098">
    <property type="entry name" value="MetI-like"/>
    <property type="match status" value="1"/>
</dbReference>
<dbReference type="PROSITE" id="PS50928">
    <property type="entry name" value="ABC_TM1"/>
    <property type="match status" value="1"/>
</dbReference>
<evidence type="ECO:0000313" key="12">
    <source>
        <dbReference type="Proteomes" id="UP000564885"/>
    </source>
</evidence>
<dbReference type="EMBL" id="JABEPP010000005">
    <property type="protein sequence ID" value="NNM74347.1"/>
    <property type="molecule type" value="Genomic_DNA"/>
</dbReference>
<keyword evidence="8 9" id="KW-0472">Membrane</keyword>
<evidence type="ECO:0000256" key="2">
    <source>
        <dbReference type="ARBA" id="ARBA00010072"/>
    </source>
</evidence>
<evidence type="ECO:0000313" key="11">
    <source>
        <dbReference type="EMBL" id="NNM74347.1"/>
    </source>
</evidence>
<dbReference type="InterPro" id="IPR043429">
    <property type="entry name" value="ArtM/GltK/GlnP/TcyL/YhdX-like"/>
</dbReference>
<evidence type="ECO:0000256" key="4">
    <source>
        <dbReference type="ARBA" id="ARBA00022475"/>
    </source>
</evidence>
<keyword evidence="5" id="KW-0997">Cell inner membrane</keyword>
<keyword evidence="4" id="KW-1003">Cell membrane</keyword>
<accession>A0A849IEE5</accession>
<evidence type="ECO:0000256" key="8">
    <source>
        <dbReference type="ARBA" id="ARBA00023136"/>
    </source>
</evidence>
<evidence type="ECO:0000256" key="5">
    <source>
        <dbReference type="ARBA" id="ARBA00022519"/>
    </source>
</evidence>
<reference evidence="11 12" key="1">
    <citation type="submission" date="2020-04" db="EMBL/GenBank/DDBJ databases">
        <title>Enterovirga sp. isolate from soil.</title>
        <authorList>
            <person name="Chea S."/>
            <person name="Kim D.-U."/>
        </authorList>
    </citation>
    <scope>NUCLEOTIDE SEQUENCE [LARGE SCALE GENOMIC DNA]</scope>
    <source>
        <strain evidence="11 12">DB1703</strain>
    </source>
</reference>
<dbReference type="GO" id="GO:0022857">
    <property type="term" value="F:transmembrane transporter activity"/>
    <property type="evidence" value="ECO:0007669"/>
    <property type="project" value="InterPro"/>
</dbReference>
<comment type="similarity">
    <text evidence="2">Belongs to the binding-protein-dependent transport system permease family. HisMQ subfamily.</text>
</comment>
<feature type="transmembrane region" description="Helical" evidence="9">
    <location>
        <begin position="55"/>
        <end position="76"/>
    </location>
</feature>
<dbReference type="GO" id="GO:0006865">
    <property type="term" value="P:amino acid transport"/>
    <property type="evidence" value="ECO:0007669"/>
    <property type="project" value="TreeGrafter"/>
</dbReference>
<evidence type="ECO:0000256" key="1">
    <source>
        <dbReference type="ARBA" id="ARBA00004429"/>
    </source>
</evidence>
<gene>
    <name evidence="11" type="ORF">HJG44_18475</name>
</gene>
<keyword evidence="3 9" id="KW-0813">Transport</keyword>
<dbReference type="PANTHER" id="PTHR30614">
    <property type="entry name" value="MEMBRANE COMPONENT OF AMINO ACID ABC TRANSPORTER"/>
    <property type="match status" value="1"/>
</dbReference>
<dbReference type="Pfam" id="PF00528">
    <property type="entry name" value="BPD_transp_1"/>
    <property type="match status" value="1"/>
</dbReference>
<dbReference type="CDD" id="cd06261">
    <property type="entry name" value="TM_PBP2"/>
    <property type="match status" value="1"/>
</dbReference>
<name>A0A849IEE5_9HYPH</name>
<protein>
    <submittedName>
        <fullName evidence="11">ABC transporter permease</fullName>
    </submittedName>
</protein>
<dbReference type="InterPro" id="IPR010065">
    <property type="entry name" value="AA_ABC_transptr_permease_3TM"/>
</dbReference>
<keyword evidence="12" id="KW-1185">Reference proteome</keyword>
<comment type="subcellular location">
    <subcellularLocation>
        <location evidence="1">Cell inner membrane</location>
        <topology evidence="1">Multi-pass membrane protein</topology>
    </subcellularLocation>
    <subcellularLocation>
        <location evidence="9">Cell membrane</location>
        <topology evidence="9">Multi-pass membrane protein</topology>
    </subcellularLocation>
</comment>
<dbReference type="GO" id="GO:0043190">
    <property type="term" value="C:ATP-binding cassette (ABC) transporter complex"/>
    <property type="evidence" value="ECO:0007669"/>
    <property type="project" value="InterPro"/>
</dbReference>
<dbReference type="NCBIfam" id="TIGR01726">
    <property type="entry name" value="HEQRo_perm_3TM"/>
    <property type="match status" value="1"/>
</dbReference>
<evidence type="ECO:0000259" key="10">
    <source>
        <dbReference type="PROSITE" id="PS50928"/>
    </source>
</evidence>
<dbReference type="Gene3D" id="1.10.3720.10">
    <property type="entry name" value="MetI-like"/>
    <property type="match status" value="1"/>
</dbReference>
<dbReference type="RefSeq" id="WP_171219787.1">
    <property type="nucleotide sequence ID" value="NZ_JABEPP010000005.1"/>
</dbReference>
<evidence type="ECO:0000256" key="6">
    <source>
        <dbReference type="ARBA" id="ARBA00022692"/>
    </source>
</evidence>
<dbReference type="InterPro" id="IPR035906">
    <property type="entry name" value="MetI-like_sf"/>
</dbReference>
<dbReference type="InterPro" id="IPR000515">
    <property type="entry name" value="MetI-like"/>
</dbReference>
<feature type="transmembrane region" description="Helical" evidence="9">
    <location>
        <begin position="194"/>
        <end position="216"/>
    </location>
</feature>
<feature type="transmembrane region" description="Helical" evidence="9">
    <location>
        <begin position="23"/>
        <end position="43"/>
    </location>
</feature>
<evidence type="ECO:0000256" key="3">
    <source>
        <dbReference type="ARBA" id="ARBA00022448"/>
    </source>
</evidence>